<dbReference type="eggNOG" id="COG0464">
    <property type="taxonomic scope" value="Bacteria"/>
</dbReference>
<dbReference type="HOGENOM" id="CLU_029703_1_0_0"/>
<dbReference type="SUPFAM" id="SSF46785">
    <property type="entry name" value="Winged helix' DNA-binding domain"/>
    <property type="match status" value="1"/>
</dbReference>
<dbReference type="Gene3D" id="3.40.50.300">
    <property type="entry name" value="P-loop containing nucleotide triphosphate hydrolases"/>
    <property type="match status" value="1"/>
</dbReference>
<reference evidence="4 5" key="1">
    <citation type="journal article" date="2010" name="Stand. Genomic Sci.">
        <title>Complete genome sequence of Planctomyces limnophilus type strain (Mu 290).</title>
        <authorList>
            <person name="Labutti K."/>
            <person name="Sikorski J."/>
            <person name="Schneider S."/>
            <person name="Nolan M."/>
            <person name="Lucas S."/>
            <person name="Glavina Del Rio T."/>
            <person name="Tice H."/>
            <person name="Cheng J.F."/>
            <person name="Goodwin L."/>
            <person name="Pitluck S."/>
            <person name="Liolios K."/>
            <person name="Ivanova N."/>
            <person name="Mavromatis K."/>
            <person name="Mikhailova N."/>
            <person name="Pati A."/>
            <person name="Chen A."/>
            <person name="Palaniappan K."/>
            <person name="Land M."/>
            <person name="Hauser L."/>
            <person name="Chang Y.J."/>
            <person name="Jeffries C.D."/>
            <person name="Tindall B.J."/>
            <person name="Rohde M."/>
            <person name="Goker M."/>
            <person name="Woyke T."/>
            <person name="Bristow J."/>
            <person name="Eisen J.A."/>
            <person name="Markowitz V."/>
            <person name="Hugenholtz P."/>
            <person name="Kyrpides N.C."/>
            <person name="Klenk H.P."/>
            <person name="Lapidus A."/>
        </authorList>
    </citation>
    <scope>NUCLEOTIDE SEQUENCE [LARGE SCALE GENOMIC DNA]</scope>
    <source>
        <strain evidence="5">ATCC 43296 / DSM 3776 / IFAM 1008 / 290</strain>
    </source>
</reference>
<keyword evidence="5" id="KW-1185">Reference proteome</keyword>
<dbReference type="Proteomes" id="UP000002220">
    <property type="component" value="Chromosome"/>
</dbReference>
<feature type="region of interest" description="Disordered" evidence="2">
    <location>
        <begin position="284"/>
        <end position="306"/>
    </location>
</feature>
<dbReference type="AlphaFoldDB" id="D5SYG1"/>
<evidence type="ECO:0000256" key="1">
    <source>
        <dbReference type="ARBA" id="ARBA00023125"/>
    </source>
</evidence>
<dbReference type="RefSeq" id="WP_013110120.1">
    <property type="nucleotide sequence ID" value="NC_014148.1"/>
</dbReference>
<dbReference type="KEGG" id="plm:Plim_1859"/>
<evidence type="ECO:0000256" key="2">
    <source>
        <dbReference type="SAM" id="MobiDB-lite"/>
    </source>
</evidence>
<accession>D5SYG1</accession>
<gene>
    <name evidence="4" type="ordered locus">Plim_1859</name>
</gene>
<name>D5SYG1_PLAL2</name>
<keyword evidence="1" id="KW-0238">DNA-binding</keyword>
<dbReference type="InterPro" id="IPR027417">
    <property type="entry name" value="P-loop_NTPase"/>
</dbReference>
<feature type="compositionally biased region" description="Polar residues" evidence="2">
    <location>
        <begin position="289"/>
        <end position="306"/>
    </location>
</feature>
<evidence type="ECO:0000313" key="4">
    <source>
        <dbReference type="EMBL" id="ADG67689.1"/>
    </source>
</evidence>
<dbReference type="SUPFAM" id="SSF52540">
    <property type="entry name" value="P-loop containing nucleoside triphosphate hydrolases"/>
    <property type="match status" value="1"/>
</dbReference>
<proteinExistence type="predicted"/>
<dbReference type="GO" id="GO:0003677">
    <property type="term" value="F:DNA binding"/>
    <property type="evidence" value="ECO:0007669"/>
    <property type="project" value="UniProtKB-KW"/>
</dbReference>
<evidence type="ECO:0000313" key="5">
    <source>
        <dbReference type="Proteomes" id="UP000002220"/>
    </source>
</evidence>
<dbReference type="SMART" id="SM00382">
    <property type="entry name" value="AAA"/>
    <property type="match status" value="1"/>
</dbReference>
<feature type="region of interest" description="Disordered" evidence="2">
    <location>
        <begin position="54"/>
        <end position="74"/>
    </location>
</feature>
<dbReference type="InterPro" id="IPR003593">
    <property type="entry name" value="AAA+_ATPase"/>
</dbReference>
<evidence type="ECO:0000259" key="3">
    <source>
        <dbReference type="SMART" id="SM00382"/>
    </source>
</evidence>
<dbReference type="InterPro" id="IPR036390">
    <property type="entry name" value="WH_DNA-bd_sf"/>
</dbReference>
<dbReference type="EMBL" id="CP001744">
    <property type="protein sequence ID" value="ADG67689.1"/>
    <property type="molecule type" value="Genomic_DNA"/>
</dbReference>
<protein>
    <submittedName>
        <fullName evidence="4">AAA ATPase</fullName>
    </submittedName>
</protein>
<feature type="domain" description="AAA+ ATPase" evidence="3">
    <location>
        <begin position="228"/>
        <end position="440"/>
    </location>
</feature>
<dbReference type="STRING" id="521674.Plim_1859"/>
<feature type="region of interest" description="Disordered" evidence="2">
    <location>
        <begin position="1"/>
        <end position="25"/>
    </location>
</feature>
<organism evidence="4 5">
    <name type="scientific">Planctopirus limnophila (strain ATCC 43296 / DSM 3776 / IFAM 1008 / Mu 290)</name>
    <name type="common">Planctomyces limnophilus</name>
    <dbReference type="NCBI Taxonomy" id="521674"/>
    <lineage>
        <taxon>Bacteria</taxon>
        <taxon>Pseudomonadati</taxon>
        <taxon>Planctomycetota</taxon>
        <taxon>Planctomycetia</taxon>
        <taxon>Planctomycetales</taxon>
        <taxon>Planctomycetaceae</taxon>
        <taxon>Planctopirus</taxon>
    </lineage>
</organism>
<feature type="compositionally biased region" description="Polar residues" evidence="2">
    <location>
        <begin position="1"/>
        <end position="11"/>
    </location>
</feature>
<sequence>MSDSTGSQRSPGSLPPSRIEAHHSKDDAIKDLFGVPSRPVVRTATAAQFIVNDDELEESEGMPLPSAGRQRSQNPAVLVPAPRVPTNLKETGLGLGAMAEFVLKELYVHGNMFGADIARQLRLPFPILDEALRFLKDQRCVEVSQGDLLGRVSYRFSLTDMGRVRARECFESCRYAGPAPVTLEQYVEQCRRQAVSGVYCNPQTIMQAFQGMVLKPGLLDEIGPAVCSGRSIFVYGPPGNGKTMIAKGLGRYLNLYCGEIYVPYAIQTENSIITVFDPILHKTTDDAEQPTTGNPAQTTSAGYNTSSGSLVVGNGVADPRWRRIRRPVVITGGELTLDMLELQYSKVSQFYAAPLHIKANGGVFLIDDFGRQLVSPRDLLNRWILPLEERIDYLTLATGRKFSVPFEQLTIFSTNLDPGDLVDDAFLRRIRHKIKIEAPSRPLFTEIFKMACEQRQIIFREEAVEYLYSNHYDRGRLPRSSDPRDLLEIVVAICRFRNIAVEVSQKLIADAAARFFYTG</sequence>